<organism evidence="5 6">
    <name type="scientific">Streptantibioticus cattleyicolor (strain ATCC 35852 / DSM 46488 / JCM 4925 / NBRC 14057 / NRRL 8057)</name>
    <name type="common">Streptomyces cattleya</name>
    <dbReference type="NCBI Taxonomy" id="1003195"/>
    <lineage>
        <taxon>Bacteria</taxon>
        <taxon>Bacillati</taxon>
        <taxon>Actinomycetota</taxon>
        <taxon>Actinomycetes</taxon>
        <taxon>Kitasatosporales</taxon>
        <taxon>Streptomycetaceae</taxon>
        <taxon>Streptantibioticus</taxon>
    </lineage>
</organism>
<dbReference type="KEGG" id="scy:SCATT_p03530"/>
<geneLocation type="plasmid" evidence="5 6">
    <name>pSCATT</name>
</geneLocation>
<protein>
    <submittedName>
        <fullName evidence="5">Methylaspartate mutase E subunit</fullName>
    </submittedName>
</protein>
<dbReference type="InterPro" id="IPR006396">
    <property type="entry name" value="Glu_mut_E"/>
</dbReference>
<accession>G8XFH6</accession>
<proteinExistence type="predicted"/>
<dbReference type="GO" id="GO:0031419">
    <property type="term" value="F:cobalamin binding"/>
    <property type="evidence" value="ECO:0007669"/>
    <property type="project" value="UniProtKB-KW"/>
</dbReference>
<feature type="compositionally biased region" description="Low complexity" evidence="4">
    <location>
        <begin position="10"/>
        <end position="21"/>
    </location>
</feature>
<dbReference type="Pfam" id="PF06368">
    <property type="entry name" value="Met_asp_mut_E"/>
    <property type="match status" value="1"/>
</dbReference>
<gene>
    <name evidence="5" type="ordered locus">SCATT_p03530</name>
</gene>
<dbReference type="OrthoDB" id="5332339at2"/>
<evidence type="ECO:0000256" key="3">
    <source>
        <dbReference type="ARBA" id="ARBA00023285"/>
    </source>
</evidence>
<dbReference type="AlphaFoldDB" id="G8XFH6"/>
<feature type="region of interest" description="Disordered" evidence="4">
    <location>
        <begin position="1"/>
        <end position="21"/>
    </location>
</feature>
<keyword evidence="6" id="KW-1185">Reference proteome</keyword>
<dbReference type="Gene3D" id="3.20.20.240">
    <property type="entry name" value="Methylmalonyl-CoA mutase"/>
    <property type="match status" value="1"/>
</dbReference>
<keyword evidence="3" id="KW-0170">Cobalt</keyword>
<keyword evidence="5" id="KW-0614">Plasmid</keyword>
<evidence type="ECO:0000256" key="4">
    <source>
        <dbReference type="SAM" id="MobiDB-lite"/>
    </source>
</evidence>
<dbReference type="HOGENOM" id="CLU_029922_1_0_11"/>
<name>G8XFH6_STREN</name>
<dbReference type="RefSeq" id="WP_014626763.1">
    <property type="nucleotide sequence ID" value="NC_016113.1"/>
</dbReference>
<keyword evidence="1" id="KW-0846">Cobalamin</keyword>
<keyword evidence="2" id="KW-0413">Isomerase</keyword>
<dbReference type="InterPro" id="IPR016176">
    <property type="entry name" value="Cbl-dep_enz_cat"/>
</dbReference>
<evidence type="ECO:0000256" key="1">
    <source>
        <dbReference type="ARBA" id="ARBA00022628"/>
    </source>
</evidence>
<reference evidence="6" key="1">
    <citation type="submission" date="2011-12" db="EMBL/GenBank/DDBJ databases">
        <title>Complete genome sequence of Streptomyces cattleya strain DSM 46488.</title>
        <authorList>
            <person name="Ou H.-Y."/>
            <person name="Li P."/>
            <person name="Zhao C."/>
            <person name="O'Hagan D."/>
            <person name="Deng Z."/>
        </authorList>
    </citation>
    <scope>NUCLEOTIDE SEQUENCE [LARGE SCALE GENOMIC DNA]</scope>
    <source>
        <strain evidence="6">ATCC 35852 / DSM 46488 / JCM 4925 / NBRC 14057 / NRRL 8057</strain>
        <plasmid evidence="6">Plasmid pSCATT</plasmid>
    </source>
</reference>
<dbReference type="GO" id="GO:0019670">
    <property type="term" value="P:anaerobic L-glutamate catabolic process"/>
    <property type="evidence" value="ECO:0007669"/>
    <property type="project" value="InterPro"/>
</dbReference>
<evidence type="ECO:0000313" key="5">
    <source>
        <dbReference type="EMBL" id="AEW98546.1"/>
    </source>
</evidence>
<evidence type="ECO:0000313" key="6">
    <source>
        <dbReference type="Proteomes" id="UP000007842"/>
    </source>
</evidence>
<sequence length="444" mass="47901">MGTRTTLERAAGTAPTTTTTAPAGRFSRFVRRAADEGRLVVQPRMGFGRSDQMRAGLEAVRAARGTTVGTITVDSYTRVNDHASARDALAAGADLNGFPVVAHGSGATREMLESVAGEDFPVQVRHGSALPYELFTALVQAGADATEGGPVSYCLPYSRVPLPQAVQAWAECCRLLAGLDEPVHLESFGGCMLGQLCPPSLLVALSVLEGMFFRENGLRDISVSYAQQTHPEQDVEALAALRRLAGEWLGGAEWHVVLYTYMGVFPRTPVGAYRILEESVRLAVRTGTERLIVKTPAEAARIPSIGENIDALEFAAAVAEDEALAPTAATASDTGIYEEARMLLTSTLELGDDVGSALVRAFSSGHLDVPFCLHRDNANRSRARIDHHGRLVWADPGAMPVRTLRAEETAQHRLTARGLIDMLGFNERRFDREQLIGPHFKELA</sequence>
<dbReference type="PIRSF" id="PIRSF001495">
    <property type="entry name" value="Met_asp_mut_epsi"/>
    <property type="match status" value="1"/>
</dbReference>
<evidence type="ECO:0000256" key="2">
    <source>
        <dbReference type="ARBA" id="ARBA00023235"/>
    </source>
</evidence>
<dbReference type="Proteomes" id="UP000007842">
    <property type="component" value="Plasmid pSCATT"/>
</dbReference>
<dbReference type="GO" id="GO:0050097">
    <property type="term" value="F:methylaspartate mutase activity"/>
    <property type="evidence" value="ECO:0007669"/>
    <property type="project" value="InterPro"/>
</dbReference>
<dbReference type="PATRIC" id="fig|1003195.29.peg.6153"/>
<dbReference type="SUPFAM" id="SSF51703">
    <property type="entry name" value="Cobalamin (vitamin B12)-dependent enzymes"/>
    <property type="match status" value="1"/>
</dbReference>
<dbReference type="EMBL" id="CP003229">
    <property type="protein sequence ID" value="AEW98546.1"/>
    <property type="molecule type" value="Genomic_DNA"/>
</dbReference>